<dbReference type="InterPro" id="IPR029044">
    <property type="entry name" value="Nucleotide-diphossugar_trans"/>
</dbReference>
<evidence type="ECO:0000256" key="2">
    <source>
        <dbReference type="ARBA" id="ARBA00022676"/>
    </source>
</evidence>
<gene>
    <name evidence="5" type="ORF">A3E46_02725</name>
</gene>
<dbReference type="Gene3D" id="3.90.550.10">
    <property type="entry name" value="Spore Coat Polysaccharide Biosynthesis Protein SpsA, Chain A"/>
    <property type="match status" value="1"/>
</dbReference>
<name>A0A1F8AYI0_9BACT</name>
<dbReference type="PANTHER" id="PTHR43179">
    <property type="entry name" value="RHAMNOSYLTRANSFERASE WBBL"/>
    <property type="match status" value="1"/>
</dbReference>
<dbReference type="Pfam" id="PF00535">
    <property type="entry name" value="Glycos_transf_2"/>
    <property type="match status" value="1"/>
</dbReference>
<sequence>MAKLPNVYILILSFNRRDDTLATLESIERLNVAGFKLTTLVVDNASKDDSVKALRNFKMSNGRFLLIANKTNLGFSEGNNVGLRRALGQGADFVMVLNDDTIVEANLICDLLAVFKKYPKAGILAPKIYFAKGYEYRSRYKKEDLGKAIWYAGGDIDWKNVYGTNHGVDAVDKGQFDKVSETDFATGCCLFVRREVLKEVGLFDKRYFAYLEDADFSQRAKKSGWKVLYAPPAHLWHKVSQSSGIGSELNDYYITRNRMIFGLVYAPLRTKIALIRESIRLLFKGRKWQKIGIRDFYLGSFEKG</sequence>
<dbReference type="PANTHER" id="PTHR43179:SF12">
    <property type="entry name" value="GALACTOFURANOSYLTRANSFERASE GLFT2"/>
    <property type="match status" value="1"/>
</dbReference>
<feature type="non-terminal residue" evidence="5">
    <location>
        <position position="304"/>
    </location>
</feature>
<comment type="similarity">
    <text evidence="1">Belongs to the glycosyltransferase 2 family.</text>
</comment>
<dbReference type="AlphaFoldDB" id="A0A1F8AYI0"/>
<dbReference type="Proteomes" id="UP000178313">
    <property type="component" value="Unassembled WGS sequence"/>
</dbReference>
<proteinExistence type="inferred from homology"/>
<evidence type="ECO:0000256" key="1">
    <source>
        <dbReference type="ARBA" id="ARBA00006739"/>
    </source>
</evidence>
<evidence type="ECO:0000313" key="5">
    <source>
        <dbReference type="EMBL" id="OGM56801.1"/>
    </source>
</evidence>
<keyword evidence="2" id="KW-0328">Glycosyltransferase</keyword>
<dbReference type="SUPFAM" id="SSF53448">
    <property type="entry name" value="Nucleotide-diphospho-sugar transferases"/>
    <property type="match status" value="1"/>
</dbReference>
<evidence type="ECO:0000259" key="4">
    <source>
        <dbReference type="Pfam" id="PF00535"/>
    </source>
</evidence>
<protein>
    <recommendedName>
        <fullName evidence="4">Glycosyltransferase 2-like domain-containing protein</fullName>
    </recommendedName>
</protein>
<keyword evidence="3" id="KW-0808">Transferase</keyword>
<dbReference type="GO" id="GO:0016757">
    <property type="term" value="F:glycosyltransferase activity"/>
    <property type="evidence" value="ECO:0007669"/>
    <property type="project" value="UniProtKB-KW"/>
</dbReference>
<evidence type="ECO:0000256" key="3">
    <source>
        <dbReference type="ARBA" id="ARBA00022679"/>
    </source>
</evidence>
<dbReference type="STRING" id="1802513.A3E46_02725"/>
<dbReference type="EMBL" id="MGGZ01000024">
    <property type="protein sequence ID" value="OGM56801.1"/>
    <property type="molecule type" value="Genomic_DNA"/>
</dbReference>
<feature type="domain" description="Glycosyltransferase 2-like" evidence="4">
    <location>
        <begin position="9"/>
        <end position="200"/>
    </location>
</feature>
<comment type="caution">
    <text evidence="5">The sequence shown here is derived from an EMBL/GenBank/DDBJ whole genome shotgun (WGS) entry which is preliminary data.</text>
</comment>
<organism evidence="5 6">
    <name type="scientific">Candidatus Woesebacteria bacterium RIFCSPHIGHO2_12_FULL_46_16</name>
    <dbReference type="NCBI Taxonomy" id="1802513"/>
    <lineage>
        <taxon>Bacteria</taxon>
        <taxon>Candidatus Woeseibacteriota</taxon>
    </lineage>
</organism>
<dbReference type="InterPro" id="IPR001173">
    <property type="entry name" value="Glyco_trans_2-like"/>
</dbReference>
<accession>A0A1F8AYI0</accession>
<dbReference type="CDD" id="cd04186">
    <property type="entry name" value="GT_2_like_c"/>
    <property type="match status" value="1"/>
</dbReference>
<reference evidence="5 6" key="1">
    <citation type="journal article" date="2016" name="Nat. Commun.">
        <title>Thousands of microbial genomes shed light on interconnected biogeochemical processes in an aquifer system.</title>
        <authorList>
            <person name="Anantharaman K."/>
            <person name="Brown C.T."/>
            <person name="Hug L.A."/>
            <person name="Sharon I."/>
            <person name="Castelle C.J."/>
            <person name="Probst A.J."/>
            <person name="Thomas B.C."/>
            <person name="Singh A."/>
            <person name="Wilkins M.J."/>
            <person name="Karaoz U."/>
            <person name="Brodie E.L."/>
            <person name="Williams K.H."/>
            <person name="Hubbard S.S."/>
            <person name="Banfield J.F."/>
        </authorList>
    </citation>
    <scope>NUCLEOTIDE SEQUENCE [LARGE SCALE GENOMIC DNA]</scope>
</reference>
<evidence type="ECO:0000313" key="6">
    <source>
        <dbReference type="Proteomes" id="UP000178313"/>
    </source>
</evidence>